<sequence>MIFNQFPLFLKLSYYYTCGSDEMITGSVLIHMMKKMRFWGMLLALLLFMGCIKDPLVGARRQGKQADIMKSIKDEHKALEYARILGNPRRQAESLKRIGPPRTRTPTTAIGDGQLFSSPHSEEEKKLQDQLQAGEEEILNLLHRDYSKGPPKAKRKPPINNREPFN</sequence>
<name>A0AAN7KFC6_9MYRT</name>
<evidence type="ECO:0000256" key="1">
    <source>
        <dbReference type="SAM" id="MobiDB-lite"/>
    </source>
</evidence>
<organism evidence="3 4">
    <name type="scientific">Trapa incisa</name>
    <dbReference type="NCBI Taxonomy" id="236973"/>
    <lineage>
        <taxon>Eukaryota</taxon>
        <taxon>Viridiplantae</taxon>
        <taxon>Streptophyta</taxon>
        <taxon>Embryophyta</taxon>
        <taxon>Tracheophyta</taxon>
        <taxon>Spermatophyta</taxon>
        <taxon>Magnoliopsida</taxon>
        <taxon>eudicotyledons</taxon>
        <taxon>Gunneridae</taxon>
        <taxon>Pentapetalae</taxon>
        <taxon>rosids</taxon>
        <taxon>malvids</taxon>
        <taxon>Myrtales</taxon>
        <taxon>Lythraceae</taxon>
        <taxon>Trapa</taxon>
    </lineage>
</organism>
<proteinExistence type="predicted"/>
<feature type="transmembrane region" description="Helical" evidence="2">
    <location>
        <begin position="36"/>
        <end position="52"/>
    </location>
</feature>
<dbReference type="EMBL" id="JAXIOK010000007">
    <property type="protein sequence ID" value="KAK4765975.1"/>
    <property type="molecule type" value="Genomic_DNA"/>
</dbReference>
<comment type="caution">
    <text evidence="3">The sequence shown here is derived from an EMBL/GenBank/DDBJ whole genome shotgun (WGS) entry which is preliminary data.</text>
</comment>
<protein>
    <submittedName>
        <fullName evidence="3">Uncharacterized protein</fullName>
    </submittedName>
</protein>
<evidence type="ECO:0000313" key="3">
    <source>
        <dbReference type="EMBL" id="KAK4765975.1"/>
    </source>
</evidence>
<feature type="region of interest" description="Disordered" evidence="1">
    <location>
        <begin position="90"/>
        <end position="166"/>
    </location>
</feature>
<accession>A0AAN7KFC6</accession>
<keyword evidence="4" id="KW-1185">Reference proteome</keyword>
<gene>
    <name evidence="3" type="ORF">SAY87_007617</name>
</gene>
<keyword evidence="2" id="KW-0472">Membrane</keyword>
<evidence type="ECO:0000313" key="4">
    <source>
        <dbReference type="Proteomes" id="UP001345219"/>
    </source>
</evidence>
<evidence type="ECO:0000256" key="2">
    <source>
        <dbReference type="SAM" id="Phobius"/>
    </source>
</evidence>
<reference evidence="3 4" key="1">
    <citation type="journal article" date="2023" name="Hortic Res">
        <title>Pangenome of water caltrop reveals structural variations and asymmetric subgenome divergence after allopolyploidization.</title>
        <authorList>
            <person name="Zhang X."/>
            <person name="Chen Y."/>
            <person name="Wang L."/>
            <person name="Yuan Y."/>
            <person name="Fang M."/>
            <person name="Shi L."/>
            <person name="Lu R."/>
            <person name="Comes H.P."/>
            <person name="Ma Y."/>
            <person name="Chen Y."/>
            <person name="Huang G."/>
            <person name="Zhou Y."/>
            <person name="Zheng Z."/>
            <person name="Qiu Y."/>
        </authorList>
    </citation>
    <scope>NUCLEOTIDE SEQUENCE [LARGE SCALE GENOMIC DNA]</scope>
    <source>
        <tissue evidence="3">Roots</tissue>
    </source>
</reference>
<dbReference type="Proteomes" id="UP001345219">
    <property type="component" value="Chromosome 7"/>
</dbReference>
<keyword evidence="2" id="KW-1133">Transmembrane helix</keyword>
<dbReference type="AlphaFoldDB" id="A0AAN7KFC6"/>
<keyword evidence="2" id="KW-0812">Transmembrane</keyword>